<dbReference type="eggNOG" id="arCOG00139">
    <property type="taxonomic scope" value="Archaea"/>
</dbReference>
<dbReference type="Pfam" id="PF07690">
    <property type="entry name" value="MFS_1"/>
    <property type="match status" value="1"/>
</dbReference>
<dbReference type="Proteomes" id="UP000008386">
    <property type="component" value="Chromosome"/>
</dbReference>
<sequence length="382" mass="43140">MLYHTIIAPQLIVWILFPLYLMKTGYSILEVGAFFTAVNIVSIPLTYLFGRAFNRWDIKKGLIAIDFLDGVAYVLYGFAKGTVAPLMLFAGRIVEKLSTVLYPLYRAYEQIIYPEDKYEEIFAWHLRLPEIARLITFPILGYLFGYVWSSAEHYRLAFLFFGLLSIPTIAYIWFFLPSVGREERITSESFTFRVGEFKLLLAFEALLTLAWSLAPELVLINYVVFVLKKTVFEVTLIACASSVASVIGTYASERVPKEKGFHVIGLGMLINAFYALVMALAPPFWLALAVYALGDFGNTFWFPFYRSWMFSLIPKERASEFHAAISSYNRLIGLFTPFVAGALASVHATLPYAVSFGLFLLAGGLFVKGQAFRKAKVKNSSQ</sequence>
<evidence type="ECO:0000256" key="1">
    <source>
        <dbReference type="SAM" id="Phobius"/>
    </source>
</evidence>
<reference evidence="2 3" key="1">
    <citation type="journal article" date="2011" name="J. Bacteriol.">
        <title>Complete genome sequence of the obligate piezophilic hyperthermophilic archaeon Pyrococcus yayanosii CH1.</title>
        <authorList>
            <person name="Jun X."/>
            <person name="Lupeng L."/>
            <person name="Minjuan X."/>
            <person name="Oger P."/>
            <person name="Fengping W."/>
            <person name="Jebbar M."/>
            <person name="Xiang X."/>
        </authorList>
    </citation>
    <scope>NUCLEOTIDE SEQUENCE [LARGE SCALE GENOMIC DNA]</scope>
    <source>
        <strain evidence="3">CH1 / JCM 16557</strain>
    </source>
</reference>
<feature type="transmembrane region" description="Helical" evidence="1">
    <location>
        <begin position="70"/>
        <end position="90"/>
    </location>
</feature>
<feature type="transmembrane region" description="Helical" evidence="1">
    <location>
        <begin position="29"/>
        <end position="50"/>
    </location>
</feature>
<dbReference type="KEGG" id="pya:PYCH_01800"/>
<keyword evidence="1" id="KW-0812">Transmembrane</keyword>
<protein>
    <submittedName>
        <fullName evidence="2">Permease, major facilitator superfamily</fullName>
    </submittedName>
</protein>
<accession>F8AFY3</accession>
<dbReference type="PANTHER" id="PTHR23518:SF2">
    <property type="entry name" value="MAJOR FACILITATOR SUPERFAMILY TRANSPORTER"/>
    <property type="match status" value="1"/>
</dbReference>
<dbReference type="SUPFAM" id="SSF103473">
    <property type="entry name" value="MFS general substrate transporter"/>
    <property type="match status" value="1"/>
</dbReference>
<keyword evidence="3" id="KW-1185">Reference proteome</keyword>
<keyword evidence="1" id="KW-1133">Transmembrane helix</keyword>
<dbReference type="HOGENOM" id="CLU_709073_0_0_2"/>
<feature type="transmembrane region" description="Helical" evidence="1">
    <location>
        <begin position="287"/>
        <end position="306"/>
    </location>
</feature>
<dbReference type="EMBL" id="CP002779">
    <property type="protein sequence ID" value="AEH23889.1"/>
    <property type="molecule type" value="Genomic_DNA"/>
</dbReference>
<feature type="transmembrane region" description="Helical" evidence="1">
    <location>
        <begin position="234"/>
        <end position="251"/>
    </location>
</feature>
<feature type="transmembrane region" description="Helical" evidence="1">
    <location>
        <begin position="131"/>
        <end position="148"/>
    </location>
</feature>
<evidence type="ECO:0000313" key="2">
    <source>
        <dbReference type="EMBL" id="AEH23889.1"/>
    </source>
</evidence>
<gene>
    <name evidence="2" type="ordered locus">PYCH_01800</name>
</gene>
<dbReference type="AlphaFoldDB" id="F8AFY3"/>
<dbReference type="PANTHER" id="PTHR23518">
    <property type="entry name" value="C-METHYLTRANSFERASE"/>
    <property type="match status" value="1"/>
</dbReference>
<dbReference type="InterPro" id="IPR036259">
    <property type="entry name" value="MFS_trans_sf"/>
</dbReference>
<dbReference type="GO" id="GO:0022857">
    <property type="term" value="F:transmembrane transporter activity"/>
    <property type="evidence" value="ECO:0007669"/>
    <property type="project" value="InterPro"/>
</dbReference>
<keyword evidence="1" id="KW-0472">Membrane</keyword>
<proteinExistence type="predicted"/>
<organism evidence="2 3">
    <name type="scientific">Pyrococcus yayanosii (strain CH1 / JCM 16557)</name>
    <dbReference type="NCBI Taxonomy" id="529709"/>
    <lineage>
        <taxon>Archaea</taxon>
        <taxon>Methanobacteriati</taxon>
        <taxon>Methanobacteriota</taxon>
        <taxon>Thermococci</taxon>
        <taxon>Thermococcales</taxon>
        <taxon>Thermococcaceae</taxon>
        <taxon>Pyrococcus</taxon>
    </lineage>
</organism>
<dbReference type="InterPro" id="IPR011701">
    <property type="entry name" value="MFS"/>
</dbReference>
<dbReference type="Gene3D" id="1.20.1250.20">
    <property type="entry name" value="MFS general substrate transporter like domains"/>
    <property type="match status" value="1"/>
</dbReference>
<feature type="transmembrane region" description="Helical" evidence="1">
    <location>
        <begin position="6"/>
        <end position="22"/>
    </location>
</feature>
<feature type="transmembrane region" description="Helical" evidence="1">
    <location>
        <begin position="263"/>
        <end position="281"/>
    </location>
</feature>
<evidence type="ECO:0000313" key="3">
    <source>
        <dbReference type="Proteomes" id="UP000008386"/>
    </source>
</evidence>
<name>F8AFY3_PYRYC</name>
<feature type="transmembrane region" description="Helical" evidence="1">
    <location>
        <begin position="154"/>
        <end position="176"/>
    </location>
</feature>
<feature type="transmembrane region" description="Helical" evidence="1">
    <location>
        <begin position="350"/>
        <end position="367"/>
    </location>
</feature>